<accession>A0AAD9QCT4</accession>
<organism evidence="11 12">
    <name type="scientific">Acropora cervicornis</name>
    <name type="common">Staghorn coral</name>
    <dbReference type="NCBI Taxonomy" id="6130"/>
    <lineage>
        <taxon>Eukaryota</taxon>
        <taxon>Metazoa</taxon>
        <taxon>Cnidaria</taxon>
        <taxon>Anthozoa</taxon>
        <taxon>Hexacorallia</taxon>
        <taxon>Scleractinia</taxon>
        <taxon>Astrocoeniina</taxon>
        <taxon>Acroporidae</taxon>
        <taxon>Acropora</taxon>
    </lineage>
</organism>
<keyword evidence="5" id="KW-0406">Ion transport</keyword>
<feature type="transmembrane region" description="Helical" evidence="8">
    <location>
        <begin position="225"/>
        <end position="245"/>
    </location>
</feature>
<keyword evidence="6 8" id="KW-0472">Membrane</keyword>
<sequence length="412" mass="47033">MPCLTVCFVFIIWILNAVIHEQFACGGQVNSSQDYEHGRKLPLTFAWIFKPPYATPPSNESLDNEAQGLMRDAVLKHIAVECGYYMKKSFDVRTLEMENEFAMLERLRQNKVHIALPIFEHPSNRRYPEFPFFKLDDYPGTEYITVLDDSSTLTVVLDSVIKAWPLLAVTMVLTAIAGIIMWALDTYWNSEEFPRSFIKGSWDGFWWSFISMTTVGYGDKSPKSIVARIFSIIWIMLGLVTMAIFTANVTSALTAASLELTPNTLNGAKKIESCIEALNSKQIDGMLLDHYTASYYQARDKLKSLVIVTKFELRRDVGLLFSNDRKELAACLNFYRSNIWRLTQTITSTYKLNKQKPTKNFSLFDDSRLLIKQFLFISLGVLGTLLLVGTVWEYLFRKKGKIKGKVELGDKS</sequence>
<comment type="caution">
    <text evidence="11">The sequence shown here is derived from an EMBL/GenBank/DDBJ whole genome shotgun (WGS) entry which is preliminary data.</text>
</comment>
<feature type="signal peptide" evidence="9">
    <location>
        <begin position="1"/>
        <end position="17"/>
    </location>
</feature>
<evidence type="ECO:0000256" key="2">
    <source>
        <dbReference type="ARBA" id="ARBA00022448"/>
    </source>
</evidence>
<reference evidence="11" key="2">
    <citation type="journal article" date="2023" name="Science">
        <title>Genomic signatures of disease resistance in endangered staghorn corals.</title>
        <authorList>
            <person name="Vollmer S.V."/>
            <person name="Selwyn J.D."/>
            <person name="Despard B.A."/>
            <person name="Roesel C.L."/>
        </authorList>
    </citation>
    <scope>NUCLEOTIDE SEQUENCE</scope>
    <source>
        <strain evidence="11">K2</strain>
    </source>
</reference>
<evidence type="ECO:0000313" key="12">
    <source>
        <dbReference type="Proteomes" id="UP001249851"/>
    </source>
</evidence>
<keyword evidence="3 8" id="KW-0812">Transmembrane</keyword>
<dbReference type="Pfam" id="PF07885">
    <property type="entry name" value="Ion_trans_2"/>
    <property type="match status" value="1"/>
</dbReference>
<protein>
    <submittedName>
        <fullName evidence="11">Potassium voltage-gated channel subfamily A member 10</fullName>
    </submittedName>
</protein>
<dbReference type="GO" id="GO:0015276">
    <property type="term" value="F:ligand-gated monoatomic ion channel activity"/>
    <property type="evidence" value="ECO:0007669"/>
    <property type="project" value="InterPro"/>
</dbReference>
<dbReference type="GO" id="GO:0001508">
    <property type="term" value="P:action potential"/>
    <property type="evidence" value="ECO:0007669"/>
    <property type="project" value="TreeGrafter"/>
</dbReference>
<dbReference type="GO" id="GO:0008076">
    <property type="term" value="C:voltage-gated potassium channel complex"/>
    <property type="evidence" value="ECO:0007669"/>
    <property type="project" value="InterPro"/>
</dbReference>
<feature type="domain" description="Potassium channel" evidence="10">
    <location>
        <begin position="172"/>
        <end position="254"/>
    </location>
</feature>
<keyword evidence="9" id="KW-0732">Signal</keyword>
<dbReference type="SUPFAM" id="SSF81324">
    <property type="entry name" value="Voltage-gated potassium channels"/>
    <property type="match status" value="1"/>
</dbReference>
<evidence type="ECO:0000256" key="4">
    <source>
        <dbReference type="ARBA" id="ARBA00022989"/>
    </source>
</evidence>
<keyword evidence="4 8" id="KW-1133">Transmembrane helix</keyword>
<dbReference type="Gene3D" id="1.10.287.70">
    <property type="match status" value="1"/>
</dbReference>
<name>A0AAD9QCT4_ACRCE</name>
<dbReference type="InterPro" id="IPR028325">
    <property type="entry name" value="VG_K_chnl"/>
</dbReference>
<dbReference type="InterPro" id="IPR013099">
    <property type="entry name" value="K_chnl_dom"/>
</dbReference>
<evidence type="ECO:0000256" key="9">
    <source>
        <dbReference type="SAM" id="SignalP"/>
    </source>
</evidence>
<keyword evidence="7" id="KW-0407">Ion channel</keyword>
<evidence type="ECO:0000256" key="1">
    <source>
        <dbReference type="ARBA" id="ARBA00004141"/>
    </source>
</evidence>
<evidence type="ECO:0000256" key="3">
    <source>
        <dbReference type="ARBA" id="ARBA00022692"/>
    </source>
</evidence>
<gene>
    <name evidence="11" type="ORF">P5673_018525</name>
</gene>
<dbReference type="AlphaFoldDB" id="A0AAD9QCT4"/>
<evidence type="ECO:0000256" key="5">
    <source>
        <dbReference type="ARBA" id="ARBA00023065"/>
    </source>
</evidence>
<evidence type="ECO:0000256" key="7">
    <source>
        <dbReference type="ARBA" id="ARBA00023303"/>
    </source>
</evidence>
<dbReference type="PANTHER" id="PTHR11537:SF252">
    <property type="entry name" value="POTASSIUM VOLTAGE-GATED CHANNEL PROTEIN SHAW"/>
    <property type="match status" value="1"/>
</dbReference>
<evidence type="ECO:0000256" key="6">
    <source>
        <dbReference type="ARBA" id="ARBA00023136"/>
    </source>
</evidence>
<evidence type="ECO:0000256" key="8">
    <source>
        <dbReference type="SAM" id="Phobius"/>
    </source>
</evidence>
<dbReference type="Proteomes" id="UP001249851">
    <property type="component" value="Unassembled WGS sequence"/>
</dbReference>
<evidence type="ECO:0000259" key="10">
    <source>
        <dbReference type="Pfam" id="PF07885"/>
    </source>
</evidence>
<evidence type="ECO:0000313" key="11">
    <source>
        <dbReference type="EMBL" id="KAK2558908.1"/>
    </source>
</evidence>
<dbReference type="GO" id="GO:0005251">
    <property type="term" value="F:delayed rectifier potassium channel activity"/>
    <property type="evidence" value="ECO:0007669"/>
    <property type="project" value="TreeGrafter"/>
</dbReference>
<comment type="subcellular location">
    <subcellularLocation>
        <location evidence="1">Membrane</location>
        <topology evidence="1">Multi-pass membrane protein</topology>
    </subcellularLocation>
</comment>
<proteinExistence type="predicted"/>
<feature type="transmembrane region" description="Helical" evidence="8">
    <location>
        <begin position="163"/>
        <end position="184"/>
    </location>
</feature>
<dbReference type="SUPFAM" id="SSF53850">
    <property type="entry name" value="Periplasmic binding protein-like II"/>
    <property type="match status" value="1"/>
</dbReference>
<reference evidence="11" key="1">
    <citation type="journal article" date="2023" name="G3 (Bethesda)">
        <title>Whole genome assembly and annotation of the endangered Caribbean coral Acropora cervicornis.</title>
        <authorList>
            <person name="Selwyn J.D."/>
            <person name="Vollmer S.V."/>
        </authorList>
    </citation>
    <scope>NUCLEOTIDE SEQUENCE</scope>
    <source>
        <strain evidence="11">K2</strain>
    </source>
</reference>
<feature type="transmembrane region" description="Helical" evidence="8">
    <location>
        <begin position="374"/>
        <end position="395"/>
    </location>
</feature>
<keyword evidence="12" id="KW-1185">Reference proteome</keyword>
<dbReference type="EMBL" id="JARQWQ010000042">
    <property type="protein sequence ID" value="KAK2558908.1"/>
    <property type="molecule type" value="Genomic_DNA"/>
</dbReference>
<dbReference type="Gene3D" id="3.40.190.10">
    <property type="entry name" value="Periplasmic binding protein-like II"/>
    <property type="match status" value="2"/>
</dbReference>
<keyword evidence="2" id="KW-0813">Transport</keyword>
<dbReference type="PANTHER" id="PTHR11537">
    <property type="entry name" value="VOLTAGE-GATED POTASSIUM CHANNEL"/>
    <property type="match status" value="1"/>
</dbReference>
<feature type="chain" id="PRO_5042061472" evidence="9">
    <location>
        <begin position="18"/>
        <end position="412"/>
    </location>
</feature>